<name>A0AAN6WVG5_9PEZI</name>
<dbReference type="EMBL" id="MU864382">
    <property type="protein sequence ID" value="KAK4188879.1"/>
    <property type="molecule type" value="Genomic_DNA"/>
</dbReference>
<reference evidence="2" key="2">
    <citation type="submission" date="2023-05" db="EMBL/GenBank/DDBJ databases">
        <authorList>
            <consortium name="Lawrence Berkeley National Laboratory"/>
            <person name="Steindorff A."/>
            <person name="Hensen N."/>
            <person name="Bonometti L."/>
            <person name="Westerberg I."/>
            <person name="Brannstrom I.O."/>
            <person name="Guillou S."/>
            <person name="Cros-Aarteil S."/>
            <person name="Calhoun S."/>
            <person name="Haridas S."/>
            <person name="Kuo A."/>
            <person name="Mondo S."/>
            <person name="Pangilinan J."/>
            <person name="Riley R."/>
            <person name="Labutti K."/>
            <person name="Andreopoulos B."/>
            <person name="Lipzen A."/>
            <person name="Chen C."/>
            <person name="Yanf M."/>
            <person name="Daum C."/>
            <person name="Ng V."/>
            <person name="Clum A."/>
            <person name="Ohm R."/>
            <person name="Martin F."/>
            <person name="Silar P."/>
            <person name="Natvig D."/>
            <person name="Lalanne C."/>
            <person name="Gautier V."/>
            <person name="Ament-Velasquez S.L."/>
            <person name="Kruys A."/>
            <person name="Hutchinson M.I."/>
            <person name="Powell A.J."/>
            <person name="Barry K."/>
            <person name="Miller A.N."/>
            <person name="Grigoriev I.V."/>
            <person name="Debuchy R."/>
            <person name="Gladieux P."/>
            <person name="Thoren M.H."/>
            <person name="Johannesson H."/>
        </authorList>
    </citation>
    <scope>NUCLEOTIDE SEQUENCE</scope>
    <source>
        <strain evidence="2">PSN309</strain>
    </source>
</reference>
<protein>
    <submittedName>
        <fullName evidence="2">Uncharacterized protein</fullName>
    </submittedName>
</protein>
<feature type="compositionally biased region" description="Low complexity" evidence="1">
    <location>
        <begin position="64"/>
        <end position="80"/>
    </location>
</feature>
<evidence type="ECO:0000313" key="2">
    <source>
        <dbReference type="EMBL" id="KAK4188879.1"/>
    </source>
</evidence>
<dbReference type="AlphaFoldDB" id="A0AAN6WVG5"/>
<gene>
    <name evidence="2" type="ORF">QBC35DRAFT_179559</name>
</gene>
<keyword evidence="3" id="KW-1185">Reference proteome</keyword>
<accession>A0AAN6WVG5</accession>
<evidence type="ECO:0000313" key="3">
    <source>
        <dbReference type="Proteomes" id="UP001302126"/>
    </source>
</evidence>
<evidence type="ECO:0000256" key="1">
    <source>
        <dbReference type="SAM" id="MobiDB-lite"/>
    </source>
</evidence>
<feature type="region of interest" description="Disordered" evidence="1">
    <location>
        <begin position="1"/>
        <end position="41"/>
    </location>
</feature>
<sequence length="310" mass="35732">MASKSEQPPPYLPEGDNDDTQQPTSLLPTEEEPPAYALEVPISPDDVLAPATFVMRGRFIYPATPSTSSSSSGAAATSPDPSHPAYQLSRKIHMMGTPSGDRHLIEFERVDYKFRTHSRTGSLVQKHRGKSMYKLEYYVPALSMTWQAIAQPMSSRTLGEVEIRIAGLFHTGYRAFKKSSEEEEAYIRRKTGKIPKKEWYFEMKKVDGKQGVWEWRDSEGKLVARQWRDQHVQQPGMDDHEENEYKLEVVTEVSRRVMDSMVALWCLWLWHLHAVEAKPKKSWRDRKELMEKKKPELKGMTLGSYGNRIR</sequence>
<organism evidence="2 3">
    <name type="scientific">Podospora australis</name>
    <dbReference type="NCBI Taxonomy" id="1536484"/>
    <lineage>
        <taxon>Eukaryota</taxon>
        <taxon>Fungi</taxon>
        <taxon>Dikarya</taxon>
        <taxon>Ascomycota</taxon>
        <taxon>Pezizomycotina</taxon>
        <taxon>Sordariomycetes</taxon>
        <taxon>Sordariomycetidae</taxon>
        <taxon>Sordariales</taxon>
        <taxon>Podosporaceae</taxon>
        <taxon>Podospora</taxon>
    </lineage>
</organism>
<proteinExistence type="predicted"/>
<dbReference type="Proteomes" id="UP001302126">
    <property type="component" value="Unassembled WGS sequence"/>
</dbReference>
<feature type="region of interest" description="Disordered" evidence="1">
    <location>
        <begin position="64"/>
        <end position="85"/>
    </location>
</feature>
<comment type="caution">
    <text evidence="2">The sequence shown here is derived from an EMBL/GenBank/DDBJ whole genome shotgun (WGS) entry which is preliminary data.</text>
</comment>
<reference evidence="2" key="1">
    <citation type="journal article" date="2023" name="Mol. Phylogenet. Evol.">
        <title>Genome-scale phylogeny and comparative genomics of the fungal order Sordariales.</title>
        <authorList>
            <person name="Hensen N."/>
            <person name="Bonometti L."/>
            <person name="Westerberg I."/>
            <person name="Brannstrom I.O."/>
            <person name="Guillou S."/>
            <person name="Cros-Aarteil S."/>
            <person name="Calhoun S."/>
            <person name="Haridas S."/>
            <person name="Kuo A."/>
            <person name="Mondo S."/>
            <person name="Pangilinan J."/>
            <person name="Riley R."/>
            <person name="LaButti K."/>
            <person name="Andreopoulos B."/>
            <person name="Lipzen A."/>
            <person name="Chen C."/>
            <person name="Yan M."/>
            <person name="Daum C."/>
            <person name="Ng V."/>
            <person name="Clum A."/>
            <person name="Steindorff A."/>
            <person name="Ohm R.A."/>
            <person name="Martin F."/>
            <person name="Silar P."/>
            <person name="Natvig D.O."/>
            <person name="Lalanne C."/>
            <person name="Gautier V."/>
            <person name="Ament-Velasquez S.L."/>
            <person name="Kruys A."/>
            <person name="Hutchinson M.I."/>
            <person name="Powell A.J."/>
            <person name="Barry K."/>
            <person name="Miller A.N."/>
            <person name="Grigoriev I.V."/>
            <person name="Debuchy R."/>
            <person name="Gladieux P."/>
            <person name="Hiltunen Thoren M."/>
            <person name="Johannesson H."/>
        </authorList>
    </citation>
    <scope>NUCLEOTIDE SEQUENCE</scope>
    <source>
        <strain evidence="2">PSN309</strain>
    </source>
</reference>